<organism evidence="1 2">
    <name type="scientific">Dorcoceras hygrometricum</name>
    <dbReference type="NCBI Taxonomy" id="472368"/>
    <lineage>
        <taxon>Eukaryota</taxon>
        <taxon>Viridiplantae</taxon>
        <taxon>Streptophyta</taxon>
        <taxon>Embryophyta</taxon>
        <taxon>Tracheophyta</taxon>
        <taxon>Spermatophyta</taxon>
        <taxon>Magnoliopsida</taxon>
        <taxon>eudicotyledons</taxon>
        <taxon>Gunneridae</taxon>
        <taxon>Pentapetalae</taxon>
        <taxon>asterids</taxon>
        <taxon>lamiids</taxon>
        <taxon>Lamiales</taxon>
        <taxon>Gesneriaceae</taxon>
        <taxon>Didymocarpoideae</taxon>
        <taxon>Trichosporeae</taxon>
        <taxon>Loxocarpinae</taxon>
        <taxon>Dorcoceras</taxon>
    </lineage>
</organism>
<protein>
    <submittedName>
        <fullName evidence="1">Uncharacterized protein</fullName>
    </submittedName>
</protein>
<sequence>MRAGRAWWLGAALHDAQALRRKLAVLVDASSMAGRTIAHMLAHVSIDGRASAPRDCAAGVAPPRATMGEAVRCEAPLLAGDGAHSLRVLHAAHCARLRAASRAAAAFSWWRRHRRRPPLRRRSGDAPASFRRCRDGWSEFL</sequence>
<proteinExistence type="predicted"/>
<evidence type="ECO:0000313" key="1">
    <source>
        <dbReference type="EMBL" id="KZT76320.1"/>
    </source>
</evidence>
<name>A0A2Z7A0B6_9LAMI</name>
<gene>
    <name evidence="1" type="ORF">F511_46655</name>
</gene>
<dbReference type="Proteomes" id="UP000250235">
    <property type="component" value="Unassembled WGS sequence"/>
</dbReference>
<dbReference type="EMBL" id="KV133865">
    <property type="protein sequence ID" value="KZT76320.1"/>
    <property type="molecule type" value="Genomic_DNA"/>
</dbReference>
<accession>A0A2Z7A0B6</accession>
<reference evidence="1 2" key="1">
    <citation type="journal article" date="2015" name="Proc. Natl. Acad. Sci. U.S.A.">
        <title>The resurrection genome of Boea hygrometrica: A blueprint for survival of dehydration.</title>
        <authorList>
            <person name="Xiao L."/>
            <person name="Yang G."/>
            <person name="Zhang L."/>
            <person name="Yang X."/>
            <person name="Zhao S."/>
            <person name="Ji Z."/>
            <person name="Zhou Q."/>
            <person name="Hu M."/>
            <person name="Wang Y."/>
            <person name="Chen M."/>
            <person name="Xu Y."/>
            <person name="Jin H."/>
            <person name="Xiao X."/>
            <person name="Hu G."/>
            <person name="Bao F."/>
            <person name="Hu Y."/>
            <person name="Wan P."/>
            <person name="Li L."/>
            <person name="Deng X."/>
            <person name="Kuang T."/>
            <person name="Xiang C."/>
            <person name="Zhu J.K."/>
            <person name="Oliver M.J."/>
            <person name="He Y."/>
        </authorList>
    </citation>
    <scope>NUCLEOTIDE SEQUENCE [LARGE SCALE GENOMIC DNA]</scope>
    <source>
        <strain evidence="2">cv. XS01</strain>
    </source>
</reference>
<keyword evidence="2" id="KW-1185">Reference proteome</keyword>
<evidence type="ECO:0000313" key="2">
    <source>
        <dbReference type="Proteomes" id="UP000250235"/>
    </source>
</evidence>
<dbReference type="AlphaFoldDB" id="A0A2Z7A0B6"/>